<evidence type="ECO:0000313" key="3">
    <source>
        <dbReference type="Proteomes" id="UP000677228"/>
    </source>
</evidence>
<evidence type="ECO:0000313" key="2">
    <source>
        <dbReference type="EMBL" id="CAF3904741.1"/>
    </source>
</evidence>
<dbReference type="Proteomes" id="UP000677228">
    <property type="component" value="Unassembled WGS sequence"/>
</dbReference>
<proteinExistence type="predicted"/>
<evidence type="ECO:0000313" key="1">
    <source>
        <dbReference type="EMBL" id="CAF1126367.1"/>
    </source>
</evidence>
<dbReference type="PANTHER" id="PTHR10138:SF0">
    <property type="entry name" value="TRYPTOPHAN 2,3-DIOXYGENASE"/>
    <property type="match status" value="1"/>
</dbReference>
<sequence>QLKTTANKFLTILDEKIHNRMVQDNHRRLSHKAMLCALMISLYHEQASCLQQPYQILSLLVDLDSLIANWRYAHLLLVQRQIGSKMGTAGTGGIAYLGKTCDYRYQVFIDLFNVASFLIPMEYLPKLSEKMKRPPLLRLKSYPSSGQENYFQRQMSR</sequence>
<dbReference type="EMBL" id="CAJNOK010010849">
    <property type="protein sequence ID" value="CAF1126367.1"/>
    <property type="molecule type" value="Genomic_DNA"/>
</dbReference>
<dbReference type="EMBL" id="CAJOBA010019614">
    <property type="protein sequence ID" value="CAF3904741.1"/>
    <property type="molecule type" value="Genomic_DNA"/>
</dbReference>
<dbReference type="InterPro" id="IPR037217">
    <property type="entry name" value="Trp/Indoleamine_2_3_dOase-like"/>
</dbReference>
<reference evidence="1" key="1">
    <citation type="submission" date="2021-02" db="EMBL/GenBank/DDBJ databases">
        <authorList>
            <person name="Nowell W R."/>
        </authorList>
    </citation>
    <scope>NUCLEOTIDE SEQUENCE</scope>
</reference>
<dbReference type="GO" id="GO:0046872">
    <property type="term" value="F:metal ion binding"/>
    <property type="evidence" value="ECO:0007669"/>
    <property type="project" value="InterPro"/>
</dbReference>
<dbReference type="Gene3D" id="1.20.58.480">
    <property type="match status" value="1"/>
</dbReference>
<dbReference type="GO" id="GO:0020037">
    <property type="term" value="F:heme binding"/>
    <property type="evidence" value="ECO:0007669"/>
    <property type="project" value="InterPro"/>
</dbReference>
<dbReference type="PANTHER" id="PTHR10138">
    <property type="entry name" value="TRYPTOPHAN 2,3-DIOXYGENASE"/>
    <property type="match status" value="1"/>
</dbReference>
<feature type="non-terminal residue" evidence="1">
    <location>
        <position position="1"/>
    </location>
</feature>
<organism evidence="1 3">
    <name type="scientific">Didymodactylos carnosus</name>
    <dbReference type="NCBI Taxonomy" id="1234261"/>
    <lineage>
        <taxon>Eukaryota</taxon>
        <taxon>Metazoa</taxon>
        <taxon>Spiralia</taxon>
        <taxon>Gnathifera</taxon>
        <taxon>Rotifera</taxon>
        <taxon>Eurotatoria</taxon>
        <taxon>Bdelloidea</taxon>
        <taxon>Philodinida</taxon>
        <taxon>Philodinidae</taxon>
        <taxon>Didymodactylos</taxon>
    </lineage>
</organism>
<dbReference type="GO" id="GO:0019441">
    <property type="term" value="P:L-tryptophan catabolic process to kynurenine"/>
    <property type="evidence" value="ECO:0007669"/>
    <property type="project" value="InterPro"/>
</dbReference>
<dbReference type="AlphaFoldDB" id="A0A8S2E505"/>
<dbReference type="GO" id="GO:0019442">
    <property type="term" value="P:L-tryptophan catabolic process to acetyl-CoA"/>
    <property type="evidence" value="ECO:0007669"/>
    <property type="project" value="TreeGrafter"/>
</dbReference>
<dbReference type="Proteomes" id="UP000682733">
    <property type="component" value="Unassembled WGS sequence"/>
</dbReference>
<dbReference type="GO" id="GO:0004833">
    <property type="term" value="F:L-tryptophan 2,3-dioxygenase activity"/>
    <property type="evidence" value="ECO:0007669"/>
    <property type="project" value="InterPro"/>
</dbReference>
<evidence type="ECO:0008006" key="4">
    <source>
        <dbReference type="Google" id="ProtNLM"/>
    </source>
</evidence>
<dbReference type="SUPFAM" id="SSF140959">
    <property type="entry name" value="Indolic compounds 2,3-dioxygenase-like"/>
    <property type="match status" value="1"/>
</dbReference>
<dbReference type="Pfam" id="PF03301">
    <property type="entry name" value="Trp_dioxygenase"/>
    <property type="match status" value="1"/>
</dbReference>
<protein>
    <recommendedName>
        <fullName evidence="4">Tryptophan 2,3-dioxygenase</fullName>
    </recommendedName>
</protein>
<accession>A0A8S2E505</accession>
<name>A0A8S2E505_9BILA</name>
<gene>
    <name evidence="1" type="ORF">OVA965_LOCUS20431</name>
    <name evidence="2" type="ORF">TMI583_LOCUS20804</name>
</gene>
<dbReference type="InterPro" id="IPR004981">
    <property type="entry name" value="Trp_2_3_dOase"/>
</dbReference>
<comment type="caution">
    <text evidence="1">The sequence shown here is derived from an EMBL/GenBank/DDBJ whole genome shotgun (WGS) entry which is preliminary data.</text>
</comment>